<keyword evidence="2" id="KW-1185">Reference proteome</keyword>
<comment type="caution">
    <text evidence="1">The sequence shown here is derived from an EMBL/GenBank/DDBJ whole genome shotgun (WGS) entry which is preliminary data.</text>
</comment>
<dbReference type="Proteomes" id="UP000267035">
    <property type="component" value="Unassembled WGS sequence"/>
</dbReference>
<reference evidence="1 2" key="1">
    <citation type="submission" date="2018-10" db="EMBL/GenBank/DDBJ databases">
        <title>Comamonadaceae CDC group NO-1 genome sequencing and assembly.</title>
        <authorList>
            <person name="Bernier A.-M."/>
            <person name="Bernard K."/>
        </authorList>
    </citation>
    <scope>NUCLEOTIDE SEQUENCE [LARGE SCALE GENOMIC DNA]</scope>
    <source>
        <strain evidence="1 2">NML161473</strain>
    </source>
</reference>
<accession>A0A3M6PWA7</accession>
<name>A0A3M6PWA7_9BURK</name>
<organism evidence="1 2">
    <name type="scientific">Allofranklinella schreckenbergeri</name>
    <dbReference type="NCBI Taxonomy" id="1076744"/>
    <lineage>
        <taxon>Bacteria</taxon>
        <taxon>Pseudomonadati</taxon>
        <taxon>Pseudomonadota</taxon>
        <taxon>Betaproteobacteria</taxon>
        <taxon>Burkholderiales</taxon>
        <taxon>Comamonadaceae</taxon>
        <taxon>Allofranklinella</taxon>
    </lineage>
</organism>
<evidence type="ECO:0000313" key="2">
    <source>
        <dbReference type="Proteomes" id="UP000267035"/>
    </source>
</evidence>
<sequence>MVQRREALRLLLDDLLAVTPMRSSMTRSRAQIWATACATSAKACRIRISRIVTDNGKEFSSGLLACDGAAGKRHEFDALYNHQLPQFALKDQTPMQAMKAWYDEKPELFHRQPRASNRPGYDSYRTLLYPCCYPRMQ</sequence>
<gene>
    <name evidence="1" type="ORF">EBQ25_12090</name>
</gene>
<evidence type="ECO:0000313" key="1">
    <source>
        <dbReference type="EMBL" id="RMW95369.1"/>
    </source>
</evidence>
<proteinExistence type="predicted"/>
<dbReference type="AlphaFoldDB" id="A0A3M6PWA7"/>
<dbReference type="EMBL" id="RDQL01000028">
    <property type="protein sequence ID" value="RMW95369.1"/>
    <property type="molecule type" value="Genomic_DNA"/>
</dbReference>
<protein>
    <submittedName>
        <fullName evidence="1">Uncharacterized protein</fullName>
    </submittedName>
</protein>